<evidence type="ECO:0008006" key="3">
    <source>
        <dbReference type="Google" id="ProtNLM"/>
    </source>
</evidence>
<evidence type="ECO:0000313" key="1">
    <source>
        <dbReference type="EMBL" id="CDQ44513.1"/>
    </source>
</evidence>
<gene>
    <name evidence="1" type="ORF">BN1047_02393</name>
</gene>
<accession>A0AAV2WL66</accession>
<evidence type="ECO:0000313" key="2">
    <source>
        <dbReference type="Proteomes" id="UP000028864"/>
    </source>
</evidence>
<dbReference type="Proteomes" id="UP000028864">
    <property type="component" value="Unassembled WGS sequence"/>
</dbReference>
<protein>
    <recommendedName>
        <fullName evidence="3">Secreted protein</fullName>
    </recommendedName>
</protein>
<reference evidence="1" key="2">
    <citation type="submission" date="2015-09" db="EMBL/GenBank/DDBJ databases">
        <title>Draft genome sequence of Mycobacterium neoaurum DSM 44074.</title>
        <authorList>
            <person name="Croce O."/>
            <person name="Robert C."/>
            <person name="Raoult D."/>
            <person name="Drancourt M."/>
        </authorList>
    </citation>
    <scope>NUCLEOTIDE SEQUENCE</scope>
    <source>
        <strain evidence="1">DSM 44074</strain>
    </source>
</reference>
<proteinExistence type="predicted"/>
<reference evidence="1" key="1">
    <citation type="submission" date="2014-05" db="EMBL/GenBank/DDBJ databases">
        <authorList>
            <person name="Urmite Genomes"/>
        </authorList>
    </citation>
    <scope>NUCLEOTIDE SEQUENCE</scope>
    <source>
        <strain evidence="1">DSM 44074</strain>
    </source>
</reference>
<dbReference type="AlphaFoldDB" id="A0AAV2WL66"/>
<dbReference type="EMBL" id="LK021338">
    <property type="protein sequence ID" value="CDQ44513.1"/>
    <property type="molecule type" value="Genomic_DNA"/>
</dbReference>
<organism evidence="1 2">
    <name type="scientific">Mycolicibacterium neoaurum</name>
    <name type="common">Mycobacterium neoaurum</name>
    <dbReference type="NCBI Taxonomy" id="1795"/>
    <lineage>
        <taxon>Bacteria</taxon>
        <taxon>Bacillati</taxon>
        <taxon>Actinomycetota</taxon>
        <taxon>Actinomycetes</taxon>
        <taxon>Mycobacteriales</taxon>
        <taxon>Mycobacteriaceae</taxon>
        <taxon>Mycolicibacterium</taxon>
    </lineage>
</organism>
<name>A0AAV2WL66_MYCNE</name>
<sequence length="76" mass="7764">MATDTVLPAIASAPAVLAATPPPPLALPDMPGLPVQLPASIPFPSDLLCEGTAWSATTESTQDVIPSTPDAVRTDW</sequence>